<protein>
    <recommendedName>
        <fullName evidence="9">PGG domain-containing protein</fullName>
    </recommendedName>
</protein>
<feature type="repeat" description="ANK" evidence="7">
    <location>
        <begin position="183"/>
        <end position="205"/>
    </location>
</feature>
<name>A0AAV7ENI7_ARIFI</name>
<dbReference type="Proteomes" id="UP000825729">
    <property type="component" value="Unassembled WGS sequence"/>
</dbReference>
<evidence type="ECO:0000259" key="9">
    <source>
        <dbReference type="Pfam" id="PF13962"/>
    </source>
</evidence>
<accession>A0AAV7ENI7</accession>
<dbReference type="Gene3D" id="1.25.40.20">
    <property type="entry name" value="Ankyrin repeat-containing domain"/>
    <property type="match status" value="1"/>
</dbReference>
<dbReference type="SMART" id="SM00248">
    <property type="entry name" value="ANK"/>
    <property type="match status" value="6"/>
</dbReference>
<dbReference type="Pfam" id="PF13962">
    <property type="entry name" value="PGG"/>
    <property type="match status" value="1"/>
</dbReference>
<comment type="caution">
    <text evidence="10">The sequence shown here is derived from an EMBL/GenBank/DDBJ whole genome shotgun (WGS) entry which is preliminary data.</text>
</comment>
<dbReference type="PANTHER" id="PTHR24186">
    <property type="entry name" value="PROTEIN PHOSPHATASE 1 REGULATORY SUBUNIT"/>
    <property type="match status" value="1"/>
</dbReference>
<evidence type="ECO:0000256" key="3">
    <source>
        <dbReference type="ARBA" id="ARBA00022737"/>
    </source>
</evidence>
<keyword evidence="6 8" id="KW-0472">Membrane</keyword>
<feature type="transmembrane region" description="Helical" evidence="8">
    <location>
        <begin position="350"/>
        <end position="370"/>
    </location>
</feature>
<keyword evidence="5 7" id="KW-0040">ANK repeat</keyword>
<evidence type="ECO:0000256" key="2">
    <source>
        <dbReference type="ARBA" id="ARBA00022692"/>
    </source>
</evidence>
<organism evidence="10 11">
    <name type="scientific">Aristolochia fimbriata</name>
    <name type="common">White veined hardy Dutchman's pipe vine</name>
    <dbReference type="NCBI Taxonomy" id="158543"/>
    <lineage>
        <taxon>Eukaryota</taxon>
        <taxon>Viridiplantae</taxon>
        <taxon>Streptophyta</taxon>
        <taxon>Embryophyta</taxon>
        <taxon>Tracheophyta</taxon>
        <taxon>Spermatophyta</taxon>
        <taxon>Magnoliopsida</taxon>
        <taxon>Magnoliidae</taxon>
        <taxon>Piperales</taxon>
        <taxon>Aristolochiaceae</taxon>
        <taxon>Aristolochia</taxon>
    </lineage>
</organism>
<feature type="repeat" description="ANK" evidence="7">
    <location>
        <begin position="149"/>
        <end position="181"/>
    </location>
</feature>
<keyword evidence="4 8" id="KW-1133">Transmembrane helix</keyword>
<dbReference type="InterPro" id="IPR002110">
    <property type="entry name" value="Ankyrin_rpt"/>
</dbReference>
<dbReference type="GO" id="GO:0005886">
    <property type="term" value="C:plasma membrane"/>
    <property type="evidence" value="ECO:0007669"/>
    <property type="project" value="TreeGrafter"/>
</dbReference>
<evidence type="ECO:0000256" key="1">
    <source>
        <dbReference type="ARBA" id="ARBA00004141"/>
    </source>
</evidence>
<evidence type="ECO:0000256" key="4">
    <source>
        <dbReference type="ARBA" id="ARBA00022989"/>
    </source>
</evidence>
<comment type="subcellular location">
    <subcellularLocation>
        <location evidence="1">Membrane</location>
        <topology evidence="1">Multi-pass membrane protein</topology>
    </subcellularLocation>
</comment>
<feature type="transmembrane region" description="Helical" evidence="8">
    <location>
        <begin position="418"/>
        <end position="443"/>
    </location>
</feature>
<evidence type="ECO:0000256" key="7">
    <source>
        <dbReference type="PROSITE-ProRule" id="PRU00023"/>
    </source>
</evidence>
<keyword evidence="11" id="KW-1185">Reference proteome</keyword>
<feature type="repeat" description="ANK" evidence="7">
    <location>
        <begin position="74"/>
        <end position="96"/>
    </location>
</feature>
<keyword evidence="2 8" id="KW-0812">Transmembrane</keyword>
<feature type="domain" description="PGG" evidence="9">
    <location>
        <begin position="280"/>
        <end position="405"/>
    </location>
</feature>
<dbReference type="InterPro" id="IPR036770">
    <property type="entry name" value="Ankyrin_rpt-contain_sf"/>
</dbReference>
<keyword evidence="3" id="KW-0677">Repeat</keyword>
<dbReference type="SUPFAM" id="SSF48403">
    <property type="entry name" value="Ankyrin repeat"/>
    <property type="match status" value="1"/>
</dbReference>
<evidence type="ECO:0000256" key="5">
    <source>
        <dbReference type="ARBA" id="ARBA00023043"/>
    </source>
</evidence>
<evidence type="ECO:0000313" key="11">
    <source>
        <dbReference type="Proteomes" id="UP000825729"/>
    </source>
</evidence>
<dbReference type="PROSITE" id="PS50088">
    <property type="entry name" value="ANK_REPEAT"/>
    <property type="match status" value="3"/>
</dbReference>
<dbReference type="Pfam" id="PF12796">
    <property type="entry name" value="Ank_2"/>
    <property type="match status" value="2"/>
</dbReference>
<evidence type="ECO:0000313" key="10">
    <source>
        <dbReference type="EMBL" id="KAG9449187.1"/>
    </source>
</evidence>
<dbReference type="InterPro" id="IPR026961">
    <property type="entry name" value="PGG_dom"/>
</dbReference>
<dbReference type="PROSITE" id="PS50297">
    <property type="entry name" value="ANK_REP_REGION"/>
    <property type="match status" value="3"/>
</dbReference>
<evidence type="ECO:0000256" key="8">
    <source>
        <dbReference type="SAM" id="Phobius"/>
    </source>
</evidence>
<feature type="transmembrane region" description="Helical" evidence="8">
    <location>
        <begin position="382"/>
        <end position="406"/>
    </location>
</feature>
<dbReference type="EMBL" id="JAINDJ010000004">
    <property type="protein sequence ID" value="KAG9449187.1"/>
    <property type="molecule type" value="Genomic_DNA"/>
</dbReference>
<evidence type="ECO:0000256" key="6">
    <source>
        <dbReference type="ARBA" id="ARBA00023136"/>
    </source>
</evidence>
<dbReference type="AlphaFoldDB" id="A0AAV7ENI7"/>
<gene>
    <name evidence="10" type="ORF">H6P81_009152</name>
</gene>
<dbReference type="PANTHER" id="PTHR24186:SF38">
    <property type="entry name" value="ANKYRIN REPEAT FAMILY PROTEIN"/>
    <property type="match status" value="1"/>
</dbReference>
<sequence length="475" mass="52380">MNQKLREAALEGDAAALRALLEADPLLLGRSTTIPDTSSAPETPLHVAILRGHVGFALELLDREPRLAEICDERGTYPLHLASAGGHTDLVKKIISIRPSLCISRDEQGRTSAHVAVIHGRVDVLKELLLAAPVTEKKSTTLAREVTSQGETPLHLCAKHNQVEAAKFLIEQDAELLNLKDGSGNTVLHLAVVRKKTQMVKALLDAPNVEVNAKNDYKFTPLDVLLQTPGDFGDREITEALLNAGAKKSQKPNRVRLSRSQWTLKAILNDSWSWYKRDDDWLNDMHNTLMLVATLIAAITFQTGLNPPGAVWQERSLNPFLSEPSLASPPSYVKPGTAIGNNSNFLYFKLFLYFDMIALGASVTVILVLISGFPLKNRLTTWILVFFMWVALASITLAFAFGTVIITVPNDKLRAIPIIVYVCVGLVTIIVAIHSIVFGFGLLRKLRVWISEYGNYTGIEKGDVEEAKIELERIN</sequence>
<proteinExistence type="predicted"/>
<reference evidence="10 11" key="1">
    <citation type="submission" date="2021-07" db="EMBL/GenBank/DDBJ databases">
        <title>The Aristolochia fimbriata genome: insights into angiosperm evolution, floral development and chemical biosynthesis.</title>
        <authorList>
            <person name="Jiao Y."/>
        </authorList>
    </citation>
    <scope>NUCLEOTIDE SEQUENCE [LARGE SCALE GENOMIC DNA]</scope>
    <source>
        <strain evidence="10">IBCAS-2021</strain>
        <tissue evidence="10">Leaf</tissue>
    </source>
</reference>